<sequence length="163" mass="18807">MKKCRVMFLDVDGVFHSDSSYLKYGQMVDIGAVKLLSKLIVDYNLKVVYSSTWRLGCDAQMVKDQLAMAGFPPDCLHEDFKTRDLVGENRGELIQEWLNKHQECENYVIVDDDDDMLESQKEHFIHVDSVNGFTAKDYYRARSVFDGYTTTQCKEHKNCGKIS</sequence>
<name>Q76Z02_9CAUD</name>
<proteinExistence type="predicted"/>
<reference evidence="1 2" key="1">
    <citation type="journal article" date="2001" name="J. Bacteriol.">
        <title>Phylogeny of the major head and tail genes of the wide-ranging T4-type bacteriophages.</title>
        <authorList>
            <person name="Tetart F."/>
            <person name="Desplats C."/>
            <person name="Kutateladze M."/>
            <person name="Monod C."/>
            <person name="Ackermann H.W."/>
            <person name="Krisch H.M."/>
        </authorList>
    </citation>
    <scope>NUCLEOTIDE SEQUENCE</scope>
</reference>
<dbReference type="RefSeq" id="NP_943967.1">
    <property type="nucleotide sequence ID" value="NC_005260.1"/>
</dbReference>
<dbReference type="OrthoDB" id="12067at10239"/>
<evidence type="ECO:0000313" key="1">
    <source>
        <dbReference type="EMBL" id="AAQ17744.1"/>
    </source>
</evidence>
<evidence type="ECO:0000313" key="2">
    <source>
        <dbReference type="Proteomes" id="UP000002555"/>
    </source>
</evidence>
<accession>Q76Z02</accession>
<dbReference type="KEGG" id="vg:2658163"/>
<gene>
    <name evidence="1" type="ORF">Aeh1ORF083c</name>
</gene>
<keyword evidence="2" id="KW-1185">Reference proteome</keyword>
<dbReference type="EMBL" id="AY266303">
    <property type="protein sequence ID" value="AAQ17744.1"/>
    <property type="molecule type" value="Genomic_DNA"/>
</dbReference>
<dbReference type="Proteomes" id="UP000002555">
    <property type="component" value="Segment"/>
</dbReference>
<protein>
    <submittedName>
        <fullName evidence="1">Uncharacterized protein</fullName>
    </submittedName>
</protein>
<dbReference type="Pfam" id="PF18143">
    <property type="entry name" value="HAD_SAK_2"/>
    <property type="match status" value="1"/>
</dbReference>
<organism evidence="1 2">
    <name type="scientific">Aeromonas phage Aeh1</name>
    <dbReference type="NCBI Taxonomy" id="2880362"/>
    <lineage>
        <taxon>Viruses</taxon>
        <taxon>Duplodnaviria</taxon>
        <taxon>Heunggongvirae</taxon>
        <taxon>Uroviricota</taxon>
        <taxon>Caudoviricetes</taxon>
        <taxon>Pantevenvirales</taxon>
        <taxon>Straboviridae</taxon>
        <taxon>Cinqassovirus</taxon>
        <taxon>Cinqassovirus aeh1</taxon>
    </lineage>
</organism>